<evidence type="ECO:0000313" key="2">
    <source>
        <dbReference type="EMBL" id="MCE5171178.1"/>
    </source>
</evidence>
<comment type="caution">
    <text evidence="2">The sequence shown here is derived from an EMBL/GenBank/DDBJ whole genome shotgun (WGS) entry which is preliminary data.</text>
</comment>
<evidence type="ECO:0000256" key="1">
    <source>
        <dbReference type="SAM" id="SignalP"/>
    </source>
</evidence>
<keyword evidence="1" id="KW-0732">Signal</keyword>
<gene>
    <name evidence="2" type="ORF">LQV63_17900</name>
</gene>
<evidence type="ECO:0000313" key="3">
    <source>
        <dbReference type="Proteomes" id="UP001199916"/>
    </source>
</evidence>
<organism evidence="2 3">
    <name type="scientific">Paenibacillus profundus</name>
    <dbReference type="NCBI Taxonomy" id="1173085"/>
    <lineage>
        <taxon>Bacteria</taxon>
        <taxon>Bacillati</taxon>
        <taxon>Bacillota</taxon>
        <taxon>Bacilli</taxon>
        <taxon>Bacillales</taxon>
        <taxon>Paenibacillaceae</taxon>
        <taxon>Paenibacillus</taxon>
    </lineage>
</organism>
<protein>
    <submittedName>
        <fullName evidence="2">Uncharacterized protein</fullName>
    </submittedName>
</protein>
<name>A0ABS8YGS1_9BACL</name>
<feature type="chain" id="PRO_5046978059" evidence="1">
    <location>
        <begin position="20"/>
        <end position="256"/>
    </location>
</feature>
<dbReference type="Proteomes" id="UP001199916">
    <property type="component" value="Unassembled WGS sequence"/>
</dbReference>
<sequence length="256" mass="28405">MFKKWSTFLGLLLLLSAMATTVCTAASDQSSLNINESKHSTHRFYLTTDPVKNQDLIKSYGNLSLNDNISYFLNSSTYASSDYTLLNSSPTQEGDDYSNFYGVVRLYKAKDAGKHKLYVLEQVSTASGITKDSKSSGISQLKWRSYYSSEGGSISLNDWSPKGTTKQKSTSAFNWAINPSIEGVSVGSIGGSFQLDEGLLVAEPSTNTFSETWTGDPVVHPANVAQEGATAWFVKNGDEPGLQFWWQWNWSYSYWY</sequence>
<feature type="signal peptide" evidence="1">
    <location>
        <begin position="1"/>
        <end position="19"/>
    </location>
</feature>
<dbReference type="RefSeq" id="WP_233697722.1">
    <property type="nucleotide sequence ID" value="NZ_JAJNBZ010000015.1"/>
</dbReference>
<reference evidence="2 3" key="1">
    <citation type="submission" date="2021-11" db="EMBL/GenBank/DDBJ databases">
        <title>Draft genome sequence of Paenibacillus profundus YoMME, a new Gram-positive bacteria with exoelectrogenic properties.</title>
        <authorList>
            <person name="Hubenova Y."/>
            <person name="Hubenova E."/>
            <person name="Manasiev Y."/>
            <person name="Peykov S."/>
            <person name="Mitov M."/>
        </authorList>
    </citation>
    <scope>NUCLEOTIDE SEQUENCE [LARGE SCALE GENOMIC DNA]</scope>
    <source>
        <strain evidence="2 3">YoMME</strain>
    </source>
</reference>
<accession>A0ABS8YGS1</accession>
<keyword evidence="3" id="KW-1185">Reference proteome</keyword>
<proteinExistence type="predicted"/>
<dbReference type="EMBL" id="JAJNBZ010000015">
    <property type="protein sequence ID" value="MCE5171178.1"/>
    <property type="molecule type" value="Genomic_DNA"/>
</dbReference>